<evidence type="ECO:0000256" key="3">
    <source>
        <dbReference type="ARBA" id="ARBA00023242"/>
    </source>
</evidence>
<dbReference type="Pfam" id="PF04082">
    <property type="entry name" value="Fungal_trans"/>
    <property type="match status" value="1"/>
</dbReference>
<evidence type="ECO:0000256" key="2">
    <source>
        <dbReference type="ARBA" id="ARBA00022723"/>
    </source>
</evidence>
<evidence type="ECO:0000313" key="7">
    <source>
        <dbReference type="Proteomes" id="UP000801864"/>
    </source>
</evidence>
<sequence length="758" mass="86320">MNRMATSSERRDPSMNPPPYDEGRRFRPQLSCTYCRQKKLKCDRGHPCDNCAKRNQSHLCQYANPAVRSRASQARRVTYSGDIAERVRHLENLVLSLGARNSGLQNQSADSATIRVAVPDNDGGLSQEIGTPGTMHGDQMGTRWFDDTHWQAIMDDIAELKGCTDTQSRSDPLPDTAEEENYGPTLFFGLSPSINRSDLLASLPSRPVVDRLVSRYFNTKEPILMVLHIPTFYREYTQFWENQQAAPIAWISLLFNILCYSVSFYQRAGDALPGSLGEPRRVRDTYRTHAAQCLVLADYTRPGRYKVEALLLYSGTEFMRTRDSQIGISILFGVIVKLAMHMGYHRDSKHYQNLSVFEGEMRRRAWALIWQVDHLVSFQVGLPRTISDSQCDAGLPHNLVDEDFDETTKVLPTPRPITERTPVTYTIMKGRLVSVFARIVEKTNLTGGAMHEDVTQLDKHLQDAHTSLPPVLRIRTMNMSITDPPDLIMQRYNLELLYQKARCVLHRRYLTDYRSDLRYAYSRWSCVDAATLIIRHQSDLYDETLPGGQLYKDRWYISSLTSHDFLLAAMVLCLELSWKTMSDAPNLHPSAMNSTPKSREELSNILETSYSIWTVFSETSMEARKASKALALMLQSVKRNRPGSRGREEEPVEDQRPRPRNVNHDTGRLPLENSQPQMFLPGETQAQEAGRQPADQDLGGMAVPTSMAIEDIMNNPEGFDWNAWDNQIQHNGWESTDETWMASLAPSDPQFSFFSPTD</sequence>
<dbReference type="SUPFAM" id="SSF57701">
    <property type="entry name" value="Zn2/Cys6 DNA-binding domain"/>
    <property type="match status" value="1"/>
</dbReference>
<dbReference type="PANTHER" id="PTHR31001:SF86">
    <property type="entry name" value="ZN(II)2CYS6 TRANSCRIPTION FACTOR (EUROFUNG)"/>
    <property type="match status" value="1"/>
</dbReference>
<dbReference type="AlphaFoldDB" id="A0A9P5CGB4"/>
<dbReference type="InterPro" id="IPR050613">
    <property type="entry name" value="Sec_Metabolite_Reg"/>
</dbReference>
<evidence type="ECO:0000256" key="4">
    <source>
        <dbReference type="SAM" id="MobiDB-lite"/>
    </source>
</evidence>
<feature type="region of interest" description="Disordered" evidence="4">
    <location>
        <begin position="1"/>
        <end position="24"/>
    </location>
</feature>
<accession>A0A9P5CGB4</accession>
<dbReference type="SMART" id="SM00066">
    <property type="entry name" value="GAL4"/>
    <property type="match status" value="1"/>
</dbReference>
<dbReference type="InterPro" id="IPR007219">
    <property type="entry name" value="XnlR_reg_dom"/>
</dbReference>
<dbReference type="CDD" id="cd00067">
    <property type="entry name" value="GAL4"/>
    <property type="match status" value="1"/>
</dbReference>
<name>A0A9P5CGB4_9HYPO</name>
<dbReference type="Proteomes" id="UP000801864">
    <property type="component" value="Unassembled WGS sequence"/>
</dbReference>
<dbReference type="GO" id="GO:0003677">
    <property type="term" value="F:DNA binding"/>
    <property type="evidence" value="ECO:0007669"/>
    <property type="project" value="InterPro"/>
</dbReference>
<dbReference type="GO" id="GO:0005634">
    <property type="term" value="C:nucleus"/>
    <property type="evidence" value="ECO:0007669"/>
    <property type="project" value="UniProtKB-SubCell"/>
</dbReference>
<keyword evidence="3" id="KW-0539">Nucleus</keyword>
<dbReference type="InterPro" id="IPR001138">
    <property type="entry name" value="Zn2Cys6_DnaBD"/>
</dbReference>
<dbReference type="Pfam" id="PF00172">
    <property type="entry name" value="Zn_clus"/>
    <property type="match status" value="1"/>
</dbReference>
<keyword evidence="2" id="KW-0479">Metal-binding</keyword>
<gene>
    <name evidence="6" type="ORF">CFAM422_001730</name>
</gene>
<evidence type="ECO:0000259" key="5">
    <source>
        <dbReference type="PROSITE" id="PS50048"/>
    </source>
</evidence>
<comment type="subcellular location">
    <subcellularLocation>
        <location evidence="1">Nucleus</location>
    </subcellularLocation>
</comment>
<dbReference type="GO" id="GO:0006351">
    <property type="term" value="P:DNA-templated transcription"/>
    <property type="evidence" value="ECO:0007669"/>
    <property type="project" value="InterPro"/>
</dbReference>
<dbReference type="PANTHER" id="PTHR31001">
    <property type="entry name" value="UNCHARACTERIZED TRANSCRIPTIONAL REGULATORY PROTEIN"/>
    <property type="match status" value="1"/>
</dbReference>
<evidence type="ECO:0000256" key="1">
    <source>
        <dbReference type="ARBA" id="ARBA00004123"/>
    </source>
</evidence>
<dbReference type="Gene3D" id="4.10.240.10">
    <property type="entry name" value="Zn(2)-C6 fungal-type DNA-binding domain"/>
    <property type="match status" value="1"/>
</dbReference>
<dbReference type="PROSITE" id="PS50048">
    <property type="entry name" value="ZN2_CY6_FUNGAL_2"/>
    <property type="match status" value="1"/>
</dbReference>
<dbReference type="GO" id="GO:0000981">
    <property type="term" value="F:DNA-binding transcription factor activity, RNA polymerase II-specific"/>
    <property type="evidence" value="ECO:0007669"/>
    <property type="project" value="InterPro"/>
</dbReference>
<dbReference type="CDD" id="cd12148">
    <property type="entry name" value="fungal_TF_MHR"/>
    <property type="match status" value="1"/>
</dbReference>
<feature type="region of interest" description="Disordered" evidence="4">
    <location>
        <begin position="636"/>
        <end position="676"/>
    </location>
</feature>
<dbReference type="SMART" id="SM00906">
    <property type="entry name" value="Fungal_trans"/>
    <property type="match status" value="1"/>
</dbReference>
<proteinExistence type="predicted"/>
<organism evidence="6 7">
    <name type="scientific">Trichoderma lentiforme</name>
    <dbReference type="NCBI Taxonomy" id="1567552"/>
    <lineage>
        <taxon>Eukaryota</taxon>
        <taxon>Fungi</taxon>
        <taxon>Dikarya</taxon>
        <taxon>Ascomycota</taxon>
        <taxon>Pezizomycotina</taxon>
        <taxon>Sordariomycetes</taxon>
        <taxon>Hypocreomycetidae</taxon>
        <taxon>Hypocreales</taxon>
        <taxon>Hypocreaceae</taxon>
        <taxon>Trichoderma</taxon>
    </lineage>
</organism>
<evidence type="ECO:0000313" key="6">
    <source>
        <dbReference type="EMBL" id="KAF3076575.1"/>
    </source>
</evidence>
<comment type="caution">
    <text evidence="6">The sequence shown here is derived from an EMBL/GenBank/DDBJ whole genome shotgun (WGS) entry which is preliminary data.</text>
</comment>
<dbReference type="InterPro" id="IPR036864">
    <property type="entry name" value="Zn2-C6_fun-type_DNA-bd_sf"/>
</dbReference>
<feature type="domain" description="Zn(2)-C6 fungal-type" evidence="5">
    <location>
        <begin position="31"/>
        <end position="62"/>
    </location>
</feature>
<dbReference type="EMBL" id="QLNT01000002">
    <property type="protein sequence ID" value="KAF3076575.1"/>
    <property type="molecule type" value="Genomic_DNA"/>
</dbReference>
<keyword evidence="7" id="KW-1185">Reference proteome</keyword>
<feature type="compositionally biased region" description="Basic and acidic residues" evidence="4">
    <location>
        <begin position="645"/>
        <end position="667"/>
    </location>
</feature>
<protein>
    <recommendedName>
        <fullName evidence="5">Zn(2)-C6 fungal-type domain-containing protein</fullName>
    </recommendedName>
</protein>
<dbReference type="PROSITE" id="PS00463">
    <property type="entry name" value="ZN2_CY6_FUNGAL_1"/>
    <property type="match status" value="1"/>
</dbReference>
<reference evidence="6 7" key="1">
    <citation type="submission" date="2018-06" db="EMBL/GenBank/DDBJ databases">
        <title>Genome analysis of cellulolytic fungus Trichoderma lentiforme CFAM-422.</title>
        <authorList>
            <person name="Steindorff A.S."/>
            <person name="Formighieri E.F."/>
            <person name="Midorikawa G.E.O."/>
            <person name="Tamietti M.S."/>
            <person name="Ramos E.Z."/>
            <person name="Silva A.S."/>
            <person name="Bon E.P.S."/>
            <person name="Mendes T.D."/>
            <person name="Damaso M.C.T."/>
            <person name="Favaro L.C.L."/>
        </authorList>
    </citation>
    <scope>NUCLEOTIDE SEQUENCE [LARGE SCALE GENOMIC DNA]</scope>
    <source>
        <strain evidence="6 7">CFAM-422</strain>
    </source>
</reference>
<dbReference type="GO" id="GO:0008270">
    <property type="term" value="F:zinc ion binding"/>
    <property type="evidence" value="ECO:0007669"/>
    <property type="project" value="InterPro"/>
</dbReference>